<accession>A0ABS4H3B5</accession>
<evidence type="ECO:0000256" key="1">
    <source>
        <dbReference type="ARBA" id="ARBA00004651"/>
    </source>
</evidence>
<evidence type="ECO:0000256" key="10">
    <source>
        <dbReference type="SAM" id="SignalP"/>
    </source>
</evidence>
<feature type="transmembrane region" description="Helical" evidence="9">
    <location>
        <begin position="381"/>
        <end position="403"/>
    </location>
</feature>
<evidence type="ECO:0000256" key="4">
    <source>
        <dbReference type="ARBA" id="ARBA00022723"/>
    </source>
</evidence>
<dbReference type="Gene3D" id="2.60.40.1220">
    <property type="match status" value="1"/>
</dbReference>
<comment type="subcellular location">
    <subcellularLocation>
        <location evidence="1">Cell membrane</location>
        <topology evidence="1">Multi-pass membrane protein</topology>
    </subcellularLocation>
</comment>
<dbReference type="EMBL" id="JAGGKP010000003">
    <property type="protein sequence ID" value="MBP1936971.1"/>
    <property type="molecule type" value="Genomic_DNA"/>
</dbReference>
<name>A0ABS4H3B5_9BACL</name>
<feature type="transmembrane region" description="Helical" evidence="9">
    <location>
        <begin position="150"/>
        <end position="169"/>
    </location>
</feature>
<keyword evidence="14" id="KW-1185">Reference proteome</keyword>
<dbReference type="InterPro" id="IPR032694">
    <property type="entry name" value="CopC/D"/>
</dbReference>
<dbReference type="SUPFAM" id="SSF81296">
    <property type="entry name" value="E set domains"/>
    <property type="match status" value="1"/>
</dbReference>
<evidence type="ECO:0000256" key="5">
    <source>
        <dbReference type="ARBA" id="ARBA00022729"/>
    </source>
</evidence>
<gene>
    <name evidence="13" type="ORF">J2Z20_001853</name>
</gene>
<feature type="transmembrane region" description="Helical" evidence="9">
    <location>
        <begin position="269"/>
        <end position="293"/>
    </location>
</feature>
<evidence type="ECO:0000259" key="12">
    <source>
        <dbReference type="Pfam" id="PF05425"/>
    </source>
</evidence>
<evidence type="ECO:0000313" key="13">
    <source>
        <dbReference type="EMBL" id="MBP1936971.1"/>
    </source>
</evidence>
<evidence type="ECO:0000256" key="9">
    <source>
        <dbReference type="SAM" id="Phobius"/>
    </source>
</evidence>
<protein>
    <submittedName>
        <fullName evidence="13">Copper transport protein</fullName>
    </submittedName>
</protein>
<feature type="signal peptide" evidence="10">
    <location>
        <begin position="1"/>
        <end position="26"/>
    </location>
</feature>
<evidence type="ECO:0000259" key="11">
    <source>
        <dbReference type="Pfam" id="PF04234"/>
    </source>
</evidence>
<evidence type="ECO:0000256" key="7">
    <source>
        <dbReference type="ARBA" id="ARBA00023008"/>
    </source>
</evidence>
<keyword evidence="6 9" id="KW-1133">Transmembrane helix</keyword>
<feature type="domain" description="Copper resistance protein D" evidence="12">
    <location>
        <begin position="346"/>
        <end position="436"/>
    </location>
</feature>
<feature type="transmembrane region" description="Helical" evidence="9">
    <location>
        <begin position="349"/>
        <end position="369"/>
    </location>
</feature>
<dbReference type="Pfam" id="PF04234">
    <property type="entry name" value="CopC"/>
    <property type="match status" value="1"/>
</dbReference>
<dbReference type="PANTHER" id="PTHR34820:SF4">
    <property type="entry name" value="INNER MEMBRANE PROTEIN YEBZ"/>
    <property type="match status" value="1"/>
</dbReference>
<dbReference type="Pfam" id="PF05425">
    <property type="entry name" value="CopD"/>
    <property type="match status" value="1"/>
</dbReference>
<dbReference type="InterPro" id="IPR014755">
    <property type="entry name" value="Cu-Rt/internalin_Ig-like"/>
</dbReference>
<keyword evidence="7" id="KW-0186">Copper</keyword>
<keyword evidence="2" id="KW-1003">Cell membrane</keyword>
<dbReference type="RefSeq" id="WP_209848522.1">
    <property type="nucleotide sequence ID" value="NZ_CBCRVE010000006.1"/>
</dbReference>
<feature type="transmembrane region" description="Helical" evidence="9">
    <location>
        <begin position="238"/>
        <end position="257"/>
    </location>
</feature>
<evidence type="ECO:0000256" key="3">
    <source>
        <dbReference type="ARBA" id="ARBA00022692"/>
    </source>
</evidence>
<evidence type="ECO:0000313" key="14">
    <source>
        <dbReference type="Proteomes" id="UP001519273"/>
    </source>
</evidence>
<dbReference type="InterPro" id="IPR014756">
    <property type="entry name" value="Ig_E-set"/>
</dbReference>
<keyword evidence="4" id="KW-0479">Metal-binding</keyword>
<feature type="transmembrane region" description="Helical" evidence="9">
    <location>
        <begin position="305"/>
        <end position="328"/>
    </location>
</feature>
<feature type="transmembrane region" description="Helical" evidence="9">
    <location>
        <begin position="189"/>
        <end position="208"/>
    </location>
</feature>
<keyword evidence="3 9" id="KW-0812">Transmembrane</keyword>
<evidence type="ECO:0000256" key="8">
    <source>
        <dbReference type="ARBA" id="ARBA00023136"/>
    </source>
</evidence>
<keyword evidence="5 10" id="KW-0732">Signal</keyword>
<evidence type="ECO:0000256" key="6">
    <source>
        <dbReference type="ARBA" id="ARBA00022989"/>
    </source>
</evidence>
<dbReference type="InterPro" id="IPR008457">
    <property type="entry name" value="Cu-R_CopD_dom"/>
</dbReference>
<sequence length="556" mass="60843">MKSVTAWIMAFCLLMVLLPSSISAHAYIVKSDPYANEVLKKSPSKVTIQFNETIQPVFHSLQVTDEHGNRVDRNDVSIDEHIKSMIEAHLQPNLPNGLYTISWKVISGDGHPVQGTIPFQIGTAQGRGAGTAVTQPADHFPKLSLVIIRWVQYIGLAFVLGIHCFHLYIYPGRGSKGEHGVTALPRSRLILWISYTATAVGILLSLPVQTSVDAGVPWSQAWNASLLKSTLVETSFGGAWYAELIFILFLGTSIYLAAQSDASISSRRLWGNIAIGFGLGVLLAKSFIGHAAAEKSRFMAISANFVHLSAVSIWIGCLLAIAILLPPAAQSTADQEERKRQYWISIQRFSYLGTALAAIILLTGIYSSLQYVPTVYAMYTTVYGQVLLAKMALFLIMLCFAAYNLIQGKRRKRKLGISVWVEFGSGIAALLLAAVLTNLPSASSAPGPFHQTHTVKGGQAISLDVTPNIVGPNMFRVQVKDENGKLIQDIEQIKLVLTSKEMNMGEYTINIPNNHSGTFQTEDMITMAELWNIHVHVLMKSLDTLDTDFTVPVGSE</sequence>
<feature type="domain" description="CopC" evidence="11">
    <location>
        <begin position="25"/>
        <end position="121"/>
    </location>
</feature>
<comment type="caution">
    <text evidence="13">The sequence shown here is derived from an EMBL/GenBank/DDBJ whole genome shotgun (WGS) entry which is preliminary data.</text>
</comment>
<proteinExistence type="predicted"/>
<dbReference type="PANTHER" id="PTHR34820">
    <property type="entry name" value="INNER MEMBRANE PROTEIN YEBZ"/>
    <property type="match status" value="1"/>
</dbReference>
<feature type="chain" id="PRO_5045127927" evidence="10">
    <location>
        <begin position="27"/>
        <end position="556"/>
    </location>
</feature>
<keyword evidence="8 9" id="KW-0472">Membrane</keyword>
<dbReference type="Proteomes" id="UP001519273">
    <property type="component" value="Unassembled WGS sequence"/>
</dbReference>
<organism evidence="13 14">
    <name type="scientific">Paenibacillus sediminis</name>
    <dbReference type="NCBI Taxonomy" id="664909"/>
    <lineage>
        <taxon>Bacteria</taxon>
        <taxon>Bacillati</taxon>
        <taxon>Bacillota</taxon>
        <taxon>Bacilli</taxon>
        <taxon>Bacillales</taxon>
        <taxon>Paenibacillaceae</taxon>
        <taxon>Paenibacillus</taxon>
    </lineage>
</organism>
<evidence type="ECO:0000256" key="2">
    <source>
        <dbReference type="ARBA" id="ARBA00022475"/>
    </source>
</evidence>
<reference evidence="13 14" key="1">
    <citation type="submission" date="2021-03" db="EMBL/GenBank/DDBJ databases">
        <title>Genomic Encyclopedia of Type Strains, Phase IV (KMG-IV): sequencing the most valuable type-strain genomes for metagenomic binning, comparative biology and taxonomic classification.</title>
        <authorList>
            <person name="Goeker M."/>
        </authorList>
    </citation>
    <scope>NUCLEOTIDE SEQUENCE [LARGE SCALE GENOMIC DNA]</scope>
    <source>
        <strain evidence="13 14">DSM 23491</strain>
    </source>
</reference>
<feature type="transmembrane region" description="Helical" evidence="9">
    <location>
        <begin position="415"/>
        <end position="436"/>
    </location>
</feature>
<dbReference type="InterPro" id="IPR007348">
    <property type="entry name" value="CopC_dom"/>
</dbReference>